<dbReference type="EMBL" id="CP011451">
    <property type="protein sequence ID" value="AKH37662.1"/>
    <property type="molecule type" value="Genomic_DNA"/>
</dbReference>
<dbReference type="AlphaFoldDB" id="A0A0F7KFP9"/>
<feature type="region of interest" description="Disordered" evidence="1">
    <location>
        <begin position="118"/>
        <end position="151"/>
    </location>
</feature>
<keyword evidence="2" id="KW-0812">Transmembrane</keyword>
<feature type="compositionally biased region" description="Basic and acidic residues" evidence="1">
    <location>
        <begin position="121"/>
        <end position="139"/>
    </location>
</feature>
<dbReference type="PATRIC" id="fig|44574.3.peg.1794"/>
<feature type="compositionally biased region" description="Polar residues" evidence="1">
    <location>
        <begin position="93"/>
        <end position="103"/>
    </location>
</feature>
<keyword evidence="2" id="KW-0472">Membrane</keyword>
<feature type="region of interest" description="Disordered" evidence="1">
    <location>
        <begin position="75"/>
        <end position="103"/>
    </location>
</feature>
<accession>A0A0F7KFP9</accession>
<evidence type="ECO:0000256" key="1">
    <source>
        <dbReference type="SAM" id="MobiDB-lite"/>
    </source>
</evidence>
<organism evidence="3 5">
    <name type="scientific">Nitrosomonas communis</name>
    <dbReference type="NCBI Taxonomy" id="44574"/>
    <lineage>
        <taxon>Bacteria</taxon>
        <taxon>Pseudomonadati</taxon>
        <taxon>Pseudomonadota</taxon>
        <taxon>Betaproteobacteria</taxon>
        <taxon>Nitrosomonadales</taxon>
        <taxon>Nitrosomonadaceae</taxon>
        <taxon>Nitrosomonas</taxon>
    </lineage>
</organism>
<evidence type="ECO:0000313" key="4">
    <source>
        <dbReference type="EMBL" id="TYP83858.1"/>
    </source>
</evidence>
<dbReference type="RefSeq" id="WP_046849737.1">
    <property type="nucleotide sequence ID" value="NZ_CBDIPD010000117.1"/>
</dbReference>
<protein>
    <submittedName>
        <fullName evidence="3">Uncharacterized protein</fullName>
    </submittedName>
</protein>
<name>A0A0F7KFP9_9PROT</name>
<evidence type="ECO:0000313" key="3">
    <source>
        <dbReference type="EMBL" id="AKH37662.1"/>
    </source>
</evidence>
<reference evidence="5" key="1">
    <citation type="submission" date="2015-05" db="EMBL/GenBank/DDBJ databases">
        <title>Draft genome of Nitrosomonas communis strain Nm2.</title>
        <authorList>
            <person name="Kozlowski J.A."/>
            <person name="Kits K.D."/>
            <person name="Stein L.Y."/>
        </authorList>
    </citation>
    <scope>NUCLEOTIDE SEQUENCE [LARGE SCALE GENOMIC DNA]</scope>
    <source>
        <strain evidence="5">Nm2</strain>
    </source>
</reference>
<feature type="transmembrane region" description="Helical" evidence="2">
    <location>
        <begin position="49"/>
        <end position="67"/>
    </location>
</feature>
<dbReference type="Proteomes" id="UP000324176">
    <property type="component" value="Unassembled WGS sequence"/>
</dbReference>
<proteinExistence type="predicted"/>
<dbReference type="Proteomes" id="UP000034156">
    <property type="component" value="Chromosome"/>
</dbReference>
<evidence type="ECO:0000313" key="5">
    <source>
        <dbReference type="Proteomes" id="UP000034156"/>
    </source>
</evidence>
<evidence type="ECO:0000313" key="6">
    <source>
        <dbReference type="Proteomes" id="UP000324176"/>
    </source>
</evidence>
<dbReference type="KEGG" id="nco:AAW31_07365"/>
<evidence type="ECO:0000256" key="2">
    <source>
        <dbReference type="SAM" id="Phobius"/>
    </source>
</evidence>
<reference evidence="3 5" key="2">
    <citation type="journal article" date="2016" name="Genome Announc.">
        <title>Genome Sequence of Nitrosomonas communis Strain Nm2, a Mesophilic Ammonia-Oxidizing Bacterium Isolated from Mediterranean Soil.</title>
        <authorList>
            <person name="Kozlowski J.A."/>
            <person name="Kits K.D."/>
            <person name="Stein L.Y."/>
        </authorList>
    </citation>
    <scope>NUCLEOTIDE SEQUENCE [LARGE SCALE GENOMIC DNA]</scope>
    <source>
        <strain evidence="3 5">Nm2</strain>
    </source>
</reference>
<keyword evidence="5" id="KW-1185">Reference proteome</keyword>
<feature type="compositionally biased region" description="Low complexity" evidence="1">
    <location>
        <begin position="75"/>
        <end position="85"/>
    </location>
</feature>
<sequence length="151" mass="17289">METFNFWNYLDNIWVLTGLILVIAVSLLKMLSINNQNSRKSKQQLQKGINYLFILSITGMALSILFSQNSNQTTSQQTSLSFPTQDAIDHRSPQSFGSDTDNVLNTGDNMNFNQLFNIMPDRVRSERPKTTDQQKKDDNSVITSDDEKDFR</sequence>
<feature type="transmembrane region" description="Helical" evidence="2">
    <location>
        <begin position="6"/>
        <end position="28"/>
    </location>
</feature>
<dbReference type="OrthoDB" id="8549951at2"/>
<gene>
    <name evidence="3" type="ORF">AAW31_07365</name>
    <name evidence="4" type="ORF">BCL69_104113</name>
</gene>
<keyword evidence="2" id="KW-1133">Transmembrane helix</keyword>
<reference evidence="4 6" key="3">
    <citation type="submission" date="2019-07" db="EMBL/GenBank/DDBJ databases">
        <title>Active sludge and wastewater microbial communities from Klosterneuburg, Austria.</title>
        <authorList>
            <person name="Wagner M."/>
        </authorList>
    </citation>
    <scope>NUCLEOTIDE SEQUENCE [LARGE SCALE GENOMIC DNA]</scope>
    <source>
        <strain evidence="4 6">Nm2</strain>
    </source>
</reference>
<dbReference type="EMBL" id="VNHT01000041">
    <property type="protein sequence ID" value="TYP83858.1"/>
    <property type="molecule type" value="Genomic_DNA"/>
</dbReference>